<dbReference type="RefSeq" id="WP_006670414.1">
    <property type="nucleotide sequence ID" value="NZ_ABYK01000051.1"/>
</dbReference>
<dbReference type="Pfam" id="PF14252">
    <property type="entry name" value="DUF4347"/>
    <property type="match status" value="1"/>
</dbReference>
<organism evidence="3 4">
    <name type="scientific">Limnospira maxima CS-328</name>
    <dbReference type="NCBI Taxonomy" id="513049"/>
    <lineage>
        <taxon>Bacteria</taxon>
        <taxon>Bacillati</taxon>
        <taxon>Cyanobacteriota</taxon>
        <taxon>Cyanophyceae</taxon>
        <taxon>Oscillatoriophycideae</taxon>
        <taxon>Oscillatoriales</taxon>
        <taxon>Sirenicapillariaceae</taxon>
        <taxon>Limnospira</taxon>
    </lineage>
</organism>
<dbReference type="PANTHER" id="PTHR11319">
    <property type="entry name" value="G PROTEIN-COUPLED RECEPTOR-RELATED"/>
    <property type="match status" value="1"/>
</dbReference>
<dbReference type="SMART" id="SM00710">
    <property type="entry name" value="PbH1"/>
    <property type="match status" value="15"/>
</dbReference>
<dbReference type="SUPFAM" id="SSF51126">
    <property type="entry name" value="Pectin lyase-like"/>
    <property type="match status" value="4"/>
</dbReference>
<accession>B5W7E1</accession>
<feature type="region of interest" description="Disordered" evidence="1">
    <location>
        <begin position="1189"/>
        <end position="1212"/>
    </location>
</feature>
<dbReference type="InterPro" id="IPR012334">
    <property type="entry name" value="Pectin_lyas_fold"/>
</dbReference>
<comment type="caution">
    <text evidence="3">The sequence shown here is derived from an EMBL/GenBank/DDBJ whole genome shotgun (WGS) entry which is preliminary data.</text>
</comment>
<dbReference type="PANTHER" id="PTHR11319:SF35">
    <property type="entry name" value="OUTER MEMBRANE PROTEIN PMPC-RELATED"/>
    <property type="match status" value="1"/>
</dbReference>
<keyword evidence="4" id="KW-1185">Reference proteome</keyword>
<dbReference type="EMBL" id="ABYK01000051">
    <property type="protein sequence ID" value="EDZ92562.1"/>
    <property type="molecule type" value="Genomic_DNA"/>
</dbReference>
<evidence type="ECO:0000313" key="3">
    <source>
        <dbReference type="EMBL" id="EDZ92562.1"/>
    </source>
</evidence>
<protein>
    <submittedName>
        <fullName evidence="3">Polymorphic outer membrane protein</fullName>
    </submittedName>
</protein>
<dbReference type="InterPro" id="IPR011050">
    <property type="entry name" value="Pectin_lyase_fold/virulence"/>
</dbReference>
<dbReference type="Proteomes" id="UP000004061">
    <property type="component" value="Unassembled WGS sequence"/>
</dbReference>
<evidence type="ECO:0000313" key="4">
    <source>
        <dbReference type="Proteomes" id="UP000004061"/>
    </source>
</evidence>
<dbReference type="AlphaFoldDB" id="B5W7E1"/>
<evidence type="ECO:0000256" key="1">
    <source>
        <dbReference type="SAM" id="MobiDB-lite"/>
    </source>
</evidence>
<proteinExistence type="predicted"/>
<name>B5W7E1_LIMMA</name>
<reference evidence="3 4" key="1">
    <citation type="journal article" date="2011" name="Appl. Environ. Microbiol.">
        <title>Contribution of a Sodium Ion Gradient to Energy Conservation during Fermentation in the Cyanobacterium Arthrospira (Spirulina) maxima CS-328.</title>
        <authorList>
            <person name="Carrieri D."/>
            <person name="Ananyev G."/>
            <person name="Lenz O."/>
            <person name="Bryant D.A."/>
            <person name="Dismukes G.C."/>
        </authorList>
    </citation>
    <scope>NUCLEOTIDE SEQUENCE [LARGE SCALE GENOMIC DNA]</scope>
    <source>
        <strain evidence="3 4">CS-328</strain>
    </source>
</reference>
<dbReference type="Gene3D" id="2.160.20.10">
    <property type="entry name" value="Single-stranded right-handed beta-helix, Pectin lyase-like"/>
    <property type="match status" value="2"/>
</dbReference>
<gene>
    <name evidence="3" type="ORF">AmaxDRAFT_4691</name>
</gene>
<feature type="domain" description="DUF4347" evidence="2">
    <location>
        <begin position="22"/>
        <end position="181"/>
    </location>
</feature>
<sequence>MMAMSRNVALSATGALQTAKRLVFIDADLEHPEILADGVRNGLEAIILDRHQDGIAQIGAMLSHYSSLGAKIAQVHILSHGSPGCLYLGSGVVNSDTLKSDRLHGWRKALSETATLFVYGCRVAAETGTNFINQLAEITGATVAASGEIVGAGYWHLEYSTATVELSLPLTEKAIASYRGTFGTITVTNNNDSGPGSLREAIANASDGYTITFDSSLSSQTINLSQELVINKSITVDGESASGLTLSGGGNTRVIDIQISPDFIPPSVTLQNLIIADGLATGEGEDGAGGGIRMASRTSLTLENSQVNNNRAEFAGGILTGFRSNTTIINSQFDGNDGTAGGSERGGGAIATKSAGTLTVIDSTFTNNKGINGGAINHLLGDLTVEGSTFRNNDSTPGDLGGDPSGYGGAIFTDGANASGENFGPGPVGGEIRISNSLIEDNKGAGQGGGLFLYAYPPDRVIIENSQIINNEVVESSRGQALGGGLRHGNAELTINNTTFANNRSENQGGGLWIGETSPVTITNTTISGNRAESADGSDGLGGGITFANGTNPTNITNTTIANNYAGGQGGGFWGGGDNVTLTNTISAYNVGNNRGNDWNINHHTGTTYNDGGGNIQSNELNPNDTLITSNVTLADPLLGDLQEINGVLIHPILHGSPAIDGGITVNTITTDQRGETRPVDGDNSGTAEFDVGAYEMIPTMDEPSLIVTNNNDAGEGSLREAIANAASGDTITFAAELTGGNTITLTGGQLEIPVGKNLIIDGGNNTNLTISGNNISRVFYLNSTSANPTSLTIQNLTIANGYTPERGGGIATTHQGILTVENVTFNDNVADQGGGAIFSAFEGRLTVNESDFNRNKAIAGNDERGAGAIAFRGPNEIIVTDSDFIGNEGINGAAINSLNGRLTVENSRFINNSTTAAFYDTGNDNPSLRGYGGAIYTDRASTSSNDTSGTITIRNSLFEGNSGRGEGGAAYLYTGTQDNVIVESSVFKDNEILPLPGGNGGNGGAIVQMNNGLNQGFEVINTAFVNNTAANQGGGIWMMNAPTVITNTTFSGNRAESLTTSGNGGAMALYGPADIINTTIAENYAGWVGGGIVASADQTVTVRNTIFYKNTADNGTNNWGIQQHTNRELVDGGGNIQWLEKLTNLANDYNATATIAIADPLLGPLQHQNETYFYPLLEGSPAIDGGVNVGISTDQRGEPRPIDGDGNGTDTFTRHFSGCSRTMQR</sequence>
<evidence type="ECO:0000259" key="2">
    <source>
        <dbReference type="Pfam" id="PF14252"/>
    </source>
</evidence>
<dbReference type="InterPro" id="IPR025592">
    <property type="entry name" value="DUF4347"/>
</dbReference>
<dbReference type="InterPro" id="IPR006626">
    <property type="entry name" value="PbH1"/>
</dbReference>
<dbReference type="NCBIfam" id="NF041518">
    <property type="entry name" value="choice_anch_Q"/>
    <property type="match status" value="2"/>
</dbReference>
<dbReference type="InterPro" id="IPR059226">
    <property type="entry name" value="Choice_anch_Q_dom"/>
</dbReference>